<evidence type="ECO:0000313" key="21">
    <source>
        <dbReference type="EMBL" id="PNH03012.1"/>
    </source>
</evidence>
<evidence type="ECO:0000256" key="7">
    <source>
        <dbReference type="ARBA" id="ARBA00022723"/>
    </source>
</evidence>
<dbReference type="PANTHER" id="PTHR32523:SF8">
    <property type="entry name" value="DOLICHOL KINASE"/>
    <property type="match status" value="1"/>
</dbReference>
<feature type="domain" description="MYND-type" evidence="20">
    <location>
        <begin position="717"/>
        <end position="762"/>
    </location>
</feature>
<evidence type="ECO:0000256" key="13">
    <source>
        <dbReference type="ARBA" id="ARBA00023136"/>
    </source>
</evidence>
<keyword evidence="8 17" id="KW-0863">Zinc-finger</keyword>
<evidence type="ECO:0000256" key="9">
    <source>
        <dbReference type="ARBA" id="ARBA00022777"/>
    </source>
</evidence>
<feature type="domain" description="MYND-type" evidence="20">
    <location>
        <begin position="2460"/>
        <end position="2505"/>
    </location>
</feature>
<dbReference type="GO" id="GO:0009507">
    <property type="term" value="C:chloroplast"/>
    <property type="evidence" value="ECO:0007669"/>
    <property type="project" value="UniProtKB-SubCell"/>
</dbReference>
<gene>
    <name evidence="21" type="ORF">TSOC_010962</name>
</gene>
<dbReference type="EC" id="2.7.1.182" evidence="15"/>
<evidence type="ECO:0000256" key="2">
    <source>
        <dbReference type="ARBA" id="ARBA00010794"/>
    </source>
</evidence>
<reference evidence="21 22" key="1">
    <citation type="journal article" date="2017" name="Mol. Biol. Evol.">
        <title>The 4-celled Tetrabaena socialis nuclear genome reveals the essential components for genetic control of cell number at the origin of multicellularity in the volvocine lineage.</title>
        <authorList>
            <person name="Featherston J."/>
            <person name="Arakaki Y."/>
            <person name="Hanschen E.R."/>
            <person name="Ferris P.J."/>
            <person name="Michod R.E."/>
            <person name="Olson B.J.S.C."/>
            <person name="Nozaki H."/>
            <person name="Durand P.M."/>
        </authorList>
    </citation>
    <scope>NUCLEOTIDE SEQUENCE [LARGE SCALE GENOMIC DNA]</scope>
    <source>
        <strain evidence="21 22">NIES-571</strain>
    </source>
</reference>
<evidence type="ECO:0000256" key="1">
    <source>
        <dbReference type="ARBA" id="ARBA00004508"/>
    </source>
</evidence>
<keyword evidence="13" id="KW-0472">Membrane</keyword>
<evidence type="ECO:0000256" key="12">
    <source>
        <dbReference type="ARBA" id="ARBA00022989"/>
    </source>
</evidence>
<feature type="compositionally biased region" description="Gly residues" evidence="19">
    <location>
        <begin position="2340"/>
        <end position="2356"/>
    </location>
</feature>
<comment type="pathway">
    <text evidence="14">Cofactor biosynthesis; tocopherol biosynthesis.</text>
</comment>
<evidence type="ECO:0000256" key="17">
    <source>
        <dbReference type="PROSITE-ProRule" id="PRU00134"/>
    </source>
</evidence>
<dbReference type="SUPFAM" id="SSF144232">
    <property type="entry name" value="HIT/MYND zinc finger-like"/>
    <property type="match status" value="2"/>
</dbReference>
<evidence type="ECO:0000256" key="4">
    <source>
        <dbReference type="ARBA" id="ARBA00022640"/>
    </source>
</evidence>
<comment type="caution">
    <text evidence="21">The sequence shown here is derived from an EMBL/GenBank/DDBJ whole genome shotgun (WGS) entry which is preliminary data.</text>
</comment>
<evidence type="ECO:0000256" key="8">
    <source>
        <dbReference type="ARBA" id="ARBA00022771"/>
    </source>
</evidence>
<evidence type="ECO:0000256" key="5">
    <source>
        <dbReference type="ARBA" id="ARBA00022679"/>
    </source>
</evidence>
<comment type="similarity">
    <text evidence="2">Belongs to the polyprenol kinase family.</text>
</comment>
<keyword evidence="9" id="KW-0418">Kinase</keyword>
<keyword evidence="4" id="KW-0934">Plastid</keyword>
<evidence type="ECO:0000256" key="19">
    <source>
        <dbReference type="SAM" id="MobiDB-lite"/>
    </source>
</evidence>
<dbReference type="OrthoDB" id="544200at2759"/>
<evidence type="ECO:0000256" key="18">
    <source>
        <dbReference type="SAM" id="Coils"/>
    </source>
</evidence>
<comment type="subcellular location">
    <subcellularLocation>
        <location evidence="1">Plastid</location>
        <location evidence="1">Chloroplast membrane</location>
        <topology evidence="1">Multi-pass membrane protein</topology>
    </subcellularLocation>
</comment>
<dbReference type="Proteomes" id="UP000236333">
    <property type="component" value="Unassembled WGS sequence"/>
</dbReference>
<comment type="catalytic activity">
    <reaction evidence="16">
        <text>phytol + CTP = phytyl phosphate + CDP + H(+)</text>
        <dbReference type="Rhea" id="RHEA:38055"/>
        <dbReference type="ChEBI" id="CHEBI:15378"/>
        <dbReference type="ChEBI" id="CHEBI:17327"/>
        <dbReference type="ChEBI" id="CHEBI:37563"/>
        <dbReference type="ChEBI" id="CHEBI:58069"/>
        <dbReference type="ChEBI" id="CHEBI:75483"/>
        <dbReference type="EC" id="2.7.1.182"/>
    </reaction>
</comment>
<feature type="compositionally biased region" description="Basic and acidic residues" evidence="19">
    <location>
        <begin position="2362"/>
        <end position="2372"/>
    </location>
</feature>
<feature type="coiled-coil region" evidence="18">
    <location>
        <begin position="1749"/>
        <end position="1776"/>
    </location>
</feature>
<keyword evidence="7" id="KW-0479">Metal-binding</keyword>
<dbReference type="Pfam" id="PF01753">
    <property type="entry name" value="zf-MYND"/>
    <property type="match status" value="2"/>
</dbReference>
<sequence length="2523" mass="261640">MALPDAVQDVARRLPAAAARLSGVPGSGGPLSAAEAEDVVAMLATLEAALNDGDQATNRTADALLSDDALRAPTLRLVAIAVRGTKPSDPPAYRDVAGRAMRVCAWLLTSETPPMRRAMALLAFGRKLLRMDTLQCCSRILSSGADWVAALAAAGAAAAEDEGANAAVAYGPPLVSSLFYWAMRTDVAAELARTGRQLKQWRQLQQQFAGELAAALRDSHVLEHTARWALHAQLAESVGWLPQGAAGRPLSVIFTHFVYAVELSAALDAQGGAPGPALGEALSGPCVRHALLSMGVAALCAADGGASYGLPPELLLRLPLLGLNFAPIVRGAPGKQRLAKVVLVSLMGVLGGSTDAAAAGPPRDWRLAAALLHRIVLLPSAPLGVAAALAGGLLPLWERLLRCAGRQPDCAEAPLLTHMLANHAPFWDLMAYGDLREGAALVATWGKLLRTLAVPQLLWDVGGGDAMGGGSSRTALAVFLAKCAMQLLTVAFGRLKTTDLLDLDGVKAPAQLQLARLVSFAVCDWLPPLARLAHEGMQLTALGGLASARHVSGSEFAVLAWVPTLAWLCRTRSTAGAGWQQLLLQELGAVSLLGAACQDALGMTAASGGAPGPWRYLLGSCCLLAAAFPAWSPQLFRAIEAELRGCPGDEAAGMVVAAAALARQAELWVAGGGEDGAELGRAAIRALGGPIIPIAVVWALLPSSPADARALLRTCANPACDNLAGESEAALPLRACGRCGAAWYCRRECLVSHWRSGHKEACVPFPAPSSPIKRRPRVSHPRIVLGSGQEAWVAMALPDAVRDVARRLPAAAARLAGVPGSGGPLSAEEAEDVAAMLATLEAALNDGDQATNRTADALLSDDALRVPTLRLVAFAVRGTKPSDPPAFRDVAGRAMRVCASLLTSEMPPHQRAMALLAFGRKLLRMDTLQCCSRMLSSGADWVAALTAAGAAEAGEEGANAAVTYGPPLVSSLLGWAMRTDVAAEPARTGHELWRQQWRQLQQQFAGELAAALRDSHVLEHTARWALHVQLAESAGWLPQGAAGRPLSVMITQFASVWRLSAALNAQEGAPGPALGEALSGPCVRHALLSLGVAALCAADGGASYGLPPKLLLRLPLLGLNFAPIVRGAPGKQRLAQVVLVSLMRVLGGSIDGAAAGPPRNWRLAAALLHRLGRFAVASAQAWAEEGAAEAGLPQLVLEEAGTIQVAWRALVQLAQLMEDHAADDAAALAEAGAAWWRLAVDVTTHCVRWAAPWELEQLAKLLDSTWRPQRLLRPAAPRVVAAALAGGLLPLWERLLRCAGRQPDCAEAALLSHMLASPANHARIWDLLAYGDVRQAAALVATWGKLLRTLAVPQLLCSISMGGAMDDGSGHTALACALVDFAMDLLTSSFDRLAEAGLPHPDGMDSSAPQLQLALLVSYAVCDWLPPLARLANEGLQLTALSGPSAAGAGWRQVLLQEIGAVPLLGATCQYTLGMVSTYGGVPRTWRYLLRGCCWLAVTCPGELFRAMEAELRGRPGDEAAAMVAAAAALPGRKASGRRGGRKQLLLQPPATTVGPSLVGSALAGMALPDAVQDVARRLPAAPARLSGVPGSGGPLSAAEAEDVVAMLATLEAALNDGDQATNRTADALLSDDGLRVPMLRLVAFAVRGTKPSDPPAYRHVADRAMRVCESLLPSETPPMRRTMALLAFGRKLLRMDTLQCCSRMLSSGADWVEALAAAGGAGARGEGANAAITYGPQLANSLLQLALRTDVAAELARTERQLKQWRQLQQQFAAELAAALRDSHLLEHTARWTLHVQLAESARWLPQGVASIPLTVVAAQYATAGLLATAVNAQGGAHEPALGEALSGPCVRHAVLSLGVAALCAADGGTSYGLPPELLLRLPLLGLNFAPIVRGAPGKQRLSKCVLVSLMQVLGGSIAPAGPPRDWRLAAALLHRIGRFAVASAQAWVEDGVEAGLPQLLLEEAGILPVAVEVLTQLPRLHDLEQAVPAAPVEVDAARWRLAVDVATHCMRWASPKEVELLARLLSIGGWPLSADVLLPPVAPLAATAALAGGLLPLWERLLRCAGRQPDCAEAALLSHVLTFPANHAPFWDLLAYSDVRQAAALVATWGQLLRTLAVPQLLWSVGGGDAMGGGSSRTALACGLVDFAVDMLTLASYRLRTAGKLDPDGAPASAAQLQLARLATYTVCEWLPPLALLAREGAPALKRAARLPGVEYVAECVSNVLVWSSVLSRLSLGWSGVGWTGSAPAGAAGPAVSVAAAAAGAGWRQLLLQELGAVPLLGAACQDALGSSSGNSQEDADTWYLLLESCCWLIAACPGEVRLAVLAAAAEVAAAAGSGSGRGGGGSGGAGPGGGRRRGGRGDGPSRDAPHPPPAWSPQLFRALEAEVRGRLGKEAGAVGAAATALVNQAELWVAGGGTELARSGAARGDPTVPGAVARALLTSAPADARALLRTCANPACDNLAGDSEAALPLRACGRCGAAWYCRRECLASHWHSGHKEACVARGEAAGVMAGPGQPEA</sequence>
<dbReference type="InterPro" id="IPR039606">
    <property type="entry name" value="Phytol/farnesol_kinase"/>
</dbReference>
<evidence type="ECO:0000256" key="14">
    <source>
        <dbReference type="ARBA" id="ARBA00024015"/>
    </source>
</evidence>
<organism evidence="21 22">
    <name type="scientific">Tetrabaena socialis</name>
    <dbReference type="NCBI Taxonomy" id="47790"/>
    <lineage>
        <taxon>Eukaryota</taxon>
        <taxon>Viridiplantae</taxon>
        <taxon>Chlorophyta</taxon>
        <taxon>core chlorophytes</taxon>
        <taxon>Chlorophyceae</taxon>
        <taxon>CS clade</taxon>
        <taxon>Chlamydomonadales</taxon>
        <taxon>Tetrabaenaceae</taxon>
        <taxon>Tetrabaena</taxon>
    </lineage>
</organism>
<keyword evidence="12" id="KW-1133">Transmembrane helix</keyword>
<dbReference type="PANTHER" id="PTHR32523">
    <property type="entry name" value="PHYTOL KINASE 1, CHLOROPLASTIC"/>
    <property type="match status" value="1"/>
</dbReference>
<keyword evidence="10" id="KW-0862">Zinc</keyword>
<evidence type="ECO:0000256" key="16">
    <source>
        <dbReference type="ARBA" id="ARBA00048889"/>
    </source>
</evidence>
<dbReference type="GO" id="GO:0010276">
    <property type="term" value="F:phytol kinase activity"/>
    <property type="evidence" value="ECO:0007669"/>
    <property type="project" value="UniProtKB-EC"/>
</dbReference>
<dbReference type="Gene3D" id="6.10.140.2220">
    <property type="match status" value="2"/>
</dbReference>
<dbReference type="EMBL" id="PGGS01000562">
    <property type="protein sequence ID" value="PNH03012.1"/>
    <property type="molecule type" value="Genomic_DNA"/>
</dbReference>
<accession>A0A2J7ZRW7</accession>
<evidence type="ECO:0000259" key="20">
    <source>
        <dbReference type="PROSITE" id="PS50865"/>
    </source>
</evidence>
<evidence type="ECO:0000313" key="22">
    <source>
        <dbReference type="Proteomes" id="UP000236333"/>
    </source>
</evidence>
<dbReference type="GO" id="GO:0016020">
    <property type="term" value="C:membrane"/>
    <property type="evidence" value="ECO:0007669"/>
    <property type="project" value="UniProtKB-SubCell"/>
</dbReference>
<keyword evidence="5" id="KW-0808">Transferase</keyword>
<evidence type="ECO:0000256" key="3">
    <source>
        <dbReference type="ARBA" id="ARBA00022528"/>
    </source>
</evidence>
<dbReference type="PROSITE" id="PS50865">
    <property type="entry name" value="ZF_MYND_2"/>
    <property type="match status" value="2"/>
</dbReference>
<dbReference type="GO" id="GO:0008270">
    <property type="term" value="F:zinc ion binding"/>
    <property type="evidence" value="ECO:0007669"/>
    <property type="project" value="UniProtKB-KW"/>
</dbReference>
<keyword evidence="18" id="KW-0175">Coiled coil</keyword>
<evidence type="ECO:0000256" key="10">
    <source>
        <dbReference type="ARBA" id="ARBA00022833"/>
    </source>
</evidence>
<dbReference type="InterPro" id="IPR002893">
    <property type="entry name" value="Znf_MYND"/>
</dbReference>
<evidence type="ECO:0000256" key="6">
    <source>
        <dbReference type="ARBA" id="ARBA00022692"/>
    </source>
</evidence>
<keyword evidence="22" id="KW-1185">Reference proteome</keyword>
<feature type="region of interest" description="Disordered" evidence="19">
    <location>
        <begin position="2338"/>
        <end position="2380"/>
    </location>
</feature>
<evidence type="ECO:0000256" key="11">
    <source>
        <dbReference type="ARBA" id="ARBA00022946"/>
    </source>
</evidence>
<proteinExistence type="inferred from homology"/>
<name>A0A2J7ZRW7_9CHLO</name>
<keyword evidence="3" id="KW-0150">Chloroplast</keyword>
<keyword evidence="11" id="KW-0809">Transit peptide</keyword>
<protein>
    <recommendedName>
        <fullName evidence="15">phytol kinase</fullName>
        <ecNumber evidence="15">2.7.1.182</ecNumber>
    </recommendedName>
</protein>
<evidence type="ECO:0000256" key="15">
    <source>
        <dbReference type="ARBA" id="ARBA00039024"/>
    </source>
</evidence>
<keyword evidence="6" id="KW-0812">Transmembrane</keyword>